<feature type="region of interest" description="Disordered" evidence="5">
    <location>
        <begin position="1329"/>
        <end position="1355"/>
    </location>
</feature>
<evidence type="ECO:0000313" key="7">
    <source>
        <dbReference type="EMBL" id="MBB1096488.1"/>
    </source>
</evidence>
<feature type="region of interest" description="Disordered" evidence="5">
    <location>
        <begin position="969"/>
        <end position="991"/>
    </location>
</feature>
<feature type="compositionally biased region" description="Polar residues" evidence="5">
    <location>
        <begin position="117"/>
        <end position="146"/>
    </location>
</feature>
<dbReference type="InterPro" id="IPR044055">
    <property type="entry name" value="RibLong"/>
</dbReference>
<feature type="region of interest" description="Disordered" evidence="5">
    <location>
        <begin position="3251"/>
        <end position="3311"/>
    </location>
</feature>
<keyword evidence="8" id="KW-1185">Reference proteome</keyword>
<feature type="compositionally biased region" description="Basic and acidic residues" evidence="5">
    <location>
        <begin position="2964"/>
        <end position="2974"/>
    </location>
</feature>
<feature type="region of interest" description="Disordered" evidence="5">
    <location>
        <begin position="50"/>
        <end position="99"/>
    </location>
</feature>
<dbReference type="Pfam" id="PF18957">
    <property type="entry name" value="RibLong"/>
    <property type="match status" value="1"/>
</dbReference>
<dbReference type="Pfam" id="PF00746">
    <property type="entry name" value="Gram_pos_anchor"/>
    <property type="match status" value="1"/>
</dbReference>
<feature type="region of interest" description="Disordered" evidence="5">
    <location>
        <begin position="1513"/>
        <end position="1562"/>
    </location>
</feature>
<dbReference type="InterPro" id="IPR019931">
    <property type="entry name" value="LPXTG_anchor"/>
</dbReference>
<dbReference type="InterPro" id="IPR059115">
    <property type="entry name" value="Rib"/>
</dbReference>
<dbReference type="InterPro" id="IPR041495">
    <property type="entry name" value="Mub_B2"/>
</dbReference>
<feature type="compositionally biased region" description="Low complexity" evidence="5">
    <location>
        <begin position="3251"/>
        <end position="3264"/>
    </location>
</feature>
<feature type="region of interest" description="Disordered" evidence="5">
    <location>
        <begin position="2682"/>
        <end position="2703"/>
    </location>
</feature>
<dbReference type="NCBIfam" id="NF038186">
    <property type="entry name" value="YPDG_rpt"/>
    <property type="match status" value="1"/>
</dbReference>
<sequence length="3339" mass="355919">MLSKNNWQEQFRKQEPKKQRFAIKKLTVGVASVLIGFTFMGLNASASADETANSQQQQPEVTTTNGDSNANSGSAQTLNSSAAATTNDQQQSQPEQVASPVATEYEGKVAAKVAEKTAQQASTNAKPEVAPTSQQSSVSATDTKTKTVSFTPEDSNAIAGNLGESKVATQANNFNLGIEMLAALPTDQQATPVDENEQHVSDWNGFINALSNTSVSTIDIDQGFTVTGKTSNGQIGGQSLGYNGCLNFNAQNSARKLTINGNKNTIDFGRYTLMFQDVNQKNGGAWDITLNDLTMKGVAKDSQGETSTTNPGTYGLLSFANVSAKNQQNDTITLKDVTADVTGRPIISGANGANKTSEYYTLNLSGNNNFTNEGYDGGATPADDGSAIEAGYVNITDGTTTINMTKTSAYNLQYGGNAIRTIQPDVADKEGNVSKYTMNVAKDATLNITGAKNVKGIYAVDGTRGTVNVDGTINMNMGTGHSIAIFAGNLNVNKDASVDVTTAQDQNGDSLIGITNFDGGQYGVLSIGVGQPGNLSNQKANAINDSGSIKVVRTSEAKTNSKIISMGSGSQGLINGDFRINVNDGATLDLQDSVEQSTTGMIYVSGTNVNSYLNFTHPKYVNLQRLNNHTVGKLIYLEGHNQTTINNSPIAQWDEANFGGPSNTWVVSNVASYNNTGADAGTGFTQAGKQGSSTGKGVDKFLHSNGTVTMAPSQAGLNSFRYNGTQLAAGSKTQGIIVQGTGIDGADYYQPYLNQFLNHFNYWTPQRLSMGTKLLNDPEVGVKEADKYAPETQVITGYTDQTLNDLDAAKGIKDYIENDGKTSSIVANDLVGAKVTWYNATNDASDWQSVMGDYPAPTNPTGNLKLSDTSAWAKVTYKDNSVDFVNIPLDIKSQADEYNPQGQNVNTTVGKEPAAKDGISNVSTLPADAKYSWSTTPDVSKAGIVPSIVNVTYSDGSVDQVPVDVIVKDDKGDVPGKDGDAAKNDPQGKDVSTVIGTVPDASTAVDWPKAPVDADGNSIDPSQIKYDWSTTPDIWTKGEHPGVVQVTYPDGTTDLVPTNVTVKNSPAGQATTIKQGGQVPEPSTVIDWTDNGQVPDGTKPTDPNVKYTWVNQPDPNTPGQQTGTVQITYPNGESTVVRVPVTVIPTNGTYDPYAKNLDLPYSPTGAGVPAADTVVELPSGETAPDGVQYTWGTKPDTTKPGIQTADITATWTTKDSNGNDVTNTKNIPVSVNVGPMADYYNPSATDLTVPFNADMNKYPAKNQITGIPSDVATTDVWAPMPVTSVSGTEPTMIKVTYSDGSFDYVPLNVTVEANVTDADKYEPEYKPVSLMRGTSATDKPSWKDDKTPTDGDVTFTSTTDTPAWATVAKDGTITLKPAADLAPDAYTVPVKVTYKDGSSETVYAPVAVNGENTTVYYGNQATTSITVGEYTSHKTTDGSATVAAPPVTEIEFKNQDKNWKVLSSVTYKLQGDKYVATTPIVDADGNAIQINGSNAPESFSAADVQTKWKDGFTPNTNASNYESTGNPAIKGSGTGTSLASTNYKEAPYGDQRTESGNLAGNSKTRVNITMSGSDNPFNVNTWSNAFGNIYGATTGETLTFKQNQDMSKLSADQFNKLINTTDLSSHNFKFTLGWAPDKAPSTKDIADKVAGTVRISFSDGTYLDIPATINVTGDDPVPYEPGTPGKDDEYNHYVVRTIKYNVADTNHAAIADQTQSVHYVRKDKNGNAGYIDPNTGNPVYVDWTLAEGQTAAWPEKEVTQITGYDSYVDGTKATSVAKQGVSAKTDNATVTVTYKSNTINPTNPDDKDQNDLFLDVHRDVYVSGNKDKNLSQTLHYARNKVIDTATQKVVSYGDWVLGKLEDGKWVAGGTAEFTAETAPDSKDPSKTTYVQYGANGERTATNEIKAVPVTTKDVTESTGQNIATPQNGESVYVTYDVASHEVNPTDPTKEDQKDLFMNVSRDVYVSGKKSDDLSQTLHYARTKEVNTKTGVVISYGDWVLGKLENGNWVAGGTAEFTAETAPDKTGYTTYVQYGEDKDTKTATNEIKSEEVPTTKNDKGYVTPEDGTPVYVTYQENTPTPVEDVTVSYQFYDTTDKKNVGNPITVTGKPGSVEKTGLKVPENYELAKGQTLPEEVTIPAKGETIVINLVHGTKDITPTTPGVDPNKPKYKDMFTTVSRDIYQTKPNESEKLINTQKVEFGRNGIEDKVTGKVTGTGAWEVGKTENGIFVPGGSSDFAKEAVEQFNGYVSYVNNKVSTEIAAESALVNGVPTNAAAVHITYVEGVPVPYNPTDKDMNKDVTRTITVYTTTDDKTETITQNVHFVRGGEGQTAGTKDADGKITWGAWTVATKDGNTWKSTGATKGTWAQYDVPQVDGYTSTVDGKAAKDVAANNDVTADTDPSNVTVAYTKSTQPTDPSINPNNPGENSDMFAHPTRTINVTNPLTGKTDAQTQTVWFGRTKTVSTDPNVKPVYGEWQLGKVDGDKFVVDAKAPNGWAEFDAPVFNGYIPSQAKVAAVNDITATTKDATVNITYTETDAHKYTADGGNITVDKGHVLDNKDAQNAIVNNNKLPEGTTYTWKDAPSTATIGDKNGIVTVTYPDGSVDNVPVMVHVTDQAAKYDPEGQVITIKKGDKVPDPEQGIKNTADLPSGTKYTWEVAPDPSKVGQQPVVITVTYPDGSQDQVPTTVIVTDNTPTPTKTDADKYTPEGQVVTVNKGDKLPDAVNGIKNSKDLPSGTKYTWKTNVDTNTPGDKPAVITVTYPDGSAEDVPTIVHVNPSDADKYTPQGQNITVNKGDKVPDPATAITNKGDLPQGTKYTWETTPDTNKVGDQPATVVVTYPDGSQDNVPVIITVKNTETPVQSDADKYNPEGGTITAKLNEDLSGKAADDIVNKDTLPAGTKYAWTDGTPSTKTAGLTMHYVTVTYPDGSSEVVPAYVNVTSDADEYSPVPQTVTVKKGQTPDPADGIKNKGDLPKGTDYTWKTPVDTTTPGDKPATVVVTYPDGSKEEVPTVVQVYTPAEGQNVNTIKGNVPAPTKGIKNMDEVPTGTKVEWTNPDKVKTDVNTLGNHDEQITVTYPDGTKDTITVTVTVKNPATPNPTDAEKNNPIAQPITTPEGVVPEASEGIKNKDQLPGGTKYEWKNKDQVANDVKKPGTHTETIVVTYPDGSTDEVTVTVTVPAPEGQNINTNQGVLPNPSDAIKNKDQMPDGTKYEWKVQPDVTTPGDHTGVVEVIFPDGTTYDVEVTVHVNAVNNSNVKSDNNNNSTVAPQEKTSTVNKTASVSAPAAASVKNNSQTTTTNNSKQLPQTGNETNETTSLVGLGLAAIASLFGLGGLRKKNDNK</sequence>
<feature type="compositionally biased region" description="Polar residues" evidence="5">
    <location>
        <begin position="2682"/>
        <end position="2698"/>
    </location>
</feature>
<dbReference type="Gene3D" id="3.10.20.320">
    <property type="entry name" value="Putative peptidoglycan bound protein (lpxtg motif)"/>
    <property type="match status" value="1"/>
</dbReference>
<dbReference type="NCBIfam" id="TIGR01168">
    <property type="entry name" value="YSIRK_signal"/>
    <property type="match status" value="1"/>
</dbReference>
<evidence type="ECO:0000256" key="3">
    <source>
        <dbReference type="ARBA" id="ARBA00022729"/>
    </source>
</evidence>
<dbReference type="NCBIfam" id="TIGR02331">
    <property type="entry name" value="rib_alpha"/>
    <property type="match status" value="11"/>
</dbReference>
<proteinExistence type="predicted"/>
<feature type="compositionally biased region" description="Polar residues" evidence="5">
    <location>
        <begin position="50"/>
        <end position="96"/>
    </location>
</feature>
<organism evidence="7 8">
    <name type="scientific">Limosilactobacillus rudii</name>
    <dbReference type="NCBI Taxonomy" id="2759755"/>
    <lineage>
        <taxon>Bacteria</taxon>
        <taxon>Bacillati</taxon>
        <taxon>Bacillota</taxon>
        <taxon>Bacilli</taxon>
        <taxon>Lactobacillales</taxon>
        <taxon>Lactobacillaceae</taxon>
        <taxon>Limosilactobacillus</taxon>
    </lineage>
</organism>
<keyword evidence="3" id="KW-0732">Signal</keyword>
<feature type="domain" description="Gram-positive cocci surface proteins LPxTG" evidence="6">
    <location>
        <begin position="3302"/>
        <end position="3339"/>
    </location>
</feature>
<feature type="region of interest" description="Disordered" evidence="5">
    <location>
        <begin position="2952"/>
        <end position="2992"/>
    </location>
</feature>
<dbReference type="Gene3D" id="2.60.40.4300">
    <property type="match status" value="4"/>
</dbReference>
<evidence type="ECO:0000256" key="2">
    <source>
        <dbReference type="ARBA" id="ARBA00022525"/>
    </source>
</evidence>
<dbReference type="Gene3D" id="3.10.20.890">
    <property type="match status" value="1"/>
</dbReference>
<dbReference type="Pfam" id="PF08428">
    <property type="entry name" value="Rib"/>
    <property type="match status" value="12"/>
</dbReference>
<feature type="compositionally biased region" description="Polar residues" evidence="5">
    <location>
        <begin position="3302"/>
        <end position="3311"/>
    </location>
</feature>
<feature type="region of interest" description="Disordered" evidence="5">
    <location>
        <begin position="116"/>
        <end position="146"/>
    </location>
</feature>
<feature type="region of interest" description="Disordered" evidence="5">
    <location>
        <begin position="3025"/>
        <end position="3047"/>
    </location>
</feature>
<feature type="compositionally biased region" description="Low complexity" evidence="5">
    <location>
        <begin position="3277"/>
        <end position="3301"/>
    </location>
</feature>
<feature type="compositionally biased region" description="Polar residues" evidence="5">
    <location>
        <begin position="1513"/>
        <end position="1526"/>
    </location>
</feature>
<feature type="compositionally biased region" description="Basic and acidic residues" evidence="5">
    <location>
        <begin position="1340"/>
        <end position="1349"/>
    </location>
</feature>
<reference evidence="7 8" key="1">
    <citation type="submission" date="2020-07" db="EMBL/GenBank/DDBJ databases">
        <title>Description of Limosilactobacillus balticus sp. nov., Limosilactobacillus agrestis sp. nov., Limosilactobacillus albertensis sp. nov., Limosilactobacillus rudii sp. nov., Limosilactobacillus fastidiosus sp. nov., five novel Limosilactobacillus species isolated from the vertebrate gastrointestinal tract, and proposal of 6 subspecies of Limosilactobacillus reuteri adapted to the gastrointestinal tract of specific vertebrate hosts.</title>
        <authorList>
            <person name="Li F."/>
            <person name="Cheng C."/>
            <person name="Zheng J."/>
            <person name="Quevedo R.M."/>
            <person name="Li J."/>
            <person name="Roos S."/>
            <person name="Gaenzle M.G."/>
            <person name="Walter J."/>
        </authorList>
    </citation>
    <scope>NUCLEOTIDE SEQUENCE [LARGE SCALE GENOMIC DNA]</scope>
    <source>
        <strain evidence="7 8">STM2_1</strain>
    </source>
</reference>
<keyword evidence="2" id="KW-0964">Secreted</keyword>
<protein>
    <submittedName>
        <fullName evidence="7">YSIRK-type signal peptide-containing protein</fullName>
    </submittedName>
</protein>
<dbReference type="InterPro" id="IPR046776">
    <property type="entry name" value="Pectate_lyase_5"/>
</dbReference>
<name>A0A7W3UJ18_9LACO</name>
<dbReference type="Pfam" id="PF20585">
    <property type="entry name" value="Pectate_lyase_5"/>
    <property type="match status" value="1"/>
</dbReference>
<dbReference type="RefSeq" id="WP_182595111.1">
    <property type="nucleotide sequence ID" value="NZ_JACIVA010000016.1"/>
</dbReference>
<comment type="caution">
    <text evidence="7">The sequence shown here is derived from an EMBL/GenBank/DDBJ whole genome shotgun (WGS) entry which is preliminary data.</text>
</comment>
<dbReference type="PROSITE" id="PS50847">
    <property type="entry name" value="GRAM_POS_ANCHORING"/>
    <property type="match status" value="1"/>
</dbReference>
<gene>
    <name evidence="7" type="ORF">H5S09_00680</name>
</gene>
<accession>A0A7W3UJ18</accession>
<evidence type="ECO:0000256" key="1">
    <source>
        <dbReference type="ARBA" id="ARBA00022512"/>
    </source>
</evidence>
<evidence type="ECO:0000313" key="8">
    <source>
        <dbReference type="Proteomes" id="UP000517106"/>
    </source>
</evidence>
<feature type="region of interest" description="Disordered" evidence="5">
    <location>
        <begin position="3089"/>
        <end position="3110"/>
    </location>
</feature>
<dbReference type="Pfam" id="PF04650">
    <property type="entry name" value="YSIRK_signal"/>
    <property type="match status" value="1"/>
</dbReference>
<dbReference type="EMBL" id="JACIVA010000016">
    <property type="protein sequence ID" value="MBB1096488.1"/>
    <property type="molecule type" value="Genomic_DNA"/>
</dbReference>
<keyword evidence="4" id="KW-0572">Peptidoglycan-anchor</keyword>
<evidence type="ECO:0000256" key="5">
    <source>
        <dbReference type="SAM" id="MobiDB-lite"/>
    </source>
</evidence>
<evidence type="ECO:0000259" key="6">
    <source>
        <dbReference type="PROSITE" id="PS50847"/>
    </source>
</evidence>
<dbReference type="Pfam" id="PF17966">
    <property type="entry name" value="Muc_B2"/>
    <property type="match status" value="2"/>
</dbReference>
<dbReference type="Proteomes" id="UP000517106">
    <property type="component" value="Unassembled WGS sequence"/>
</dbReference>
<dbReference type="InterPro" id="IPR012706">
    <property type="entry name" value="Rib_alpha_Esp_rpt"/>
</dbReference>
<dbReference type="NCBIfam" id="TIGR01167">
    <property type="entry name" value="LPXTG_anchor"/>
    <property type="match status" value="1"/>
</dbReference>
<dbReference type="InterPro" id="IPR005877">
    <property type="entry name" value="YSIRK_signal_dom"/>
</dbReference>
<keyword evidence="1" id="KW-0134">Cell wall</keyword>
<evidence type="ECO:0000256" key="4">
    <source>
        <dbReference type="ARBA" id="ARBA00023088"/>
    </source>
</evidence>
<feature type="compositionally biased region" description="Basic and acidic residues" evidence="5">
    <location>
        <begin position="969"/>
        <end position="988"/>
    </location>
</feature>